<dbReference type="Proteomes" id="UP000299102">
    <property type="component" value="Unassembled WGS sequence"/>
</dbReference>
<comment type="caution">
    <text evidence="2">The sequence shown here is derived from an EMBL/GenBank/DDBJ whole genome shotgun (WGS) entry which is preliminary data.</text>
</comment>
<dbReference type="AlphaFoldDB" id="A0A4C1XRJ0"/>
<evidence type="ECO:0000256" key="1">
    <source>
        <dbReference type="SAM" id="MobiDB-lite"/>
    </source>
</evidence>
<protein>
    <submittedName>
        <fullName evidence="2">Uncharacterized protein</fullName>
    </submittedName>
</protein>
<dbReference type="EMBL" id="BGZK01000948">
    <property type="protein sequence ID" value="GBP66138.1"/>
    <property type="molecule type" value="Genomic_DNA"/>
</dbReference>
<feature type="compositionally biased region" description="Low complexity" evidence="1">
    <location>
        <begin position="15"/>
        <end position="27"/>
    </location>
</feature>
<sequence>MAGRSVKKKSYRQNSAGGRPAAVGAGPSVAISHPAVDATRRTRGMANAHMCLGGFDVATLRYSRKVPVATPFIPTASAVAHSQHPALRVTLYSACALTV</sequence>
<name>A0A4C1XRJ0_EUMVA</name>
<keyword evidence="3" id="KW-1185">Reference proteome</keyword>
<organism evidence="2 3">
    <name type="scientific">Eumeta variegata</name>
    <name type="common">Bagworm moth</name>
    <name type="synonym">Eumeta japonica</name>
    <dbReference type="NCBI Taxonomy" id="151549"/>
    <lineage>
        <taxon>Eukaryota</taxon>
        <taxon>Metazoa</taxon>
        <taxon>Ecdysozoa</taxon>
        <taxon>Arthropoda</taxon>
        <taxon>Hexapoda</taxon>
        <taxon>Insecta</taxon>
        <taxon>Pterygota</taxon>
        <taxon>Neoptera</taxon>
        <taxon>Endopterygota</taxon>
        <taxon>Lepidoptera</taxon>
        <taxon>Glossata</taxon>
        <taxon>Ditrysia</taxon>
        <taxon>Tineoidea</taxon>
        <taxon>Psychidae</taxon>
        <taxon>Oiketicinae</taxon>
        <taxon>Eumeta</taxon>
    </lineage>
</organism>
<feature type="region of interest" description="Disordered" evidence="1">
    <location>
        <begin position="1"/>
        <end position="27"/>
    </location>
</feature>
<evidence type="ECO:0000313" key="2">
    <source>
        <dbReference type="EMBL" id="GBP66138.1"/>
    </source>
</evidence>
<proteinExistence type="predicted"/>
<reference evidence="2 3" key="1">
    <citation type="journal article" date="2019" name="Commun. Biol.">
        <title>The bagworm genome reveals a unique fibroin gene that provides high tensile strength.</title>
        <authorList>
            <person name="Kono N."/>
            <person name="Nakamura H."/>
            <person name="Ohtoshi R."/>
            <person name="Tomita M."/>
            <person name="Numata K."/>
            <person name="Arakawa K."/>
        </authorList>
    </citation>
    <scope>NUCLEOTIDE SEQUENCE [LARGE SCALE GENOMIC DNA]</scope>
</reference>
<feature type="compositionally biased region" description="Basic residues" evidence="1">
    <location>
        <begin position="1"/>
        <end position="11"/>
    </location>
</feature>
<gene>
    <name evidence="2" type="ORF">EVAR_51307_1</name>
</gene>
<evidence type="ECO:0000313" key="3">
    <source>
        <dbReference type="Proteomes" id="UP000299102"/>
    </source>
</evidence>
<accession>A0A4C1XRJ0</accession>